<comment type="caution">
    <text evidence="5">The sequence shown here is derived from an EMBL/GenBank/DDBJ whole genome shotgun (WGS) entry which is preliminary data.</text>
</comment>
<name>A0ABT3MYI8_9GAMM</name>
<evidence type="ECO:0000256" key="4">
    <source>
        <dbReference type="SAM" id="SignalP"/>
    </source>
</evidence>
<proteinExistence type="predicted"/>
<dbReference type="InterPro" id="IPR036322">
    <property type="entry name" value="WD40_repeat_dom_sf"/>
</dbReference>
<dbReference type="EMBL" id="JAPFCC010000001">
    <property type="protein sequence ID" value="MCW7554447.1"/>
    <property type="molecule type" value="Genomic_DNA"/>
</dbReference>
<feature type="signal peptide" evidence="4">
    <location>
        <begin position="1"/>
        <end position="23"/>
    </location>
</feature>
<dbReference type="PANTHER" id="PTHR44129">
    <property type="entry name" value="WD REPEAT-CONTAINING PROTEIN POP1"/>
    <property type="match status" value="1"/>
</dbReference>
<keyword evidence="1" id="KW-0853">WD repeat</keyword>
<dbReference type="Proteomes" id="UP001209854">
    <property type="component" value="Unassembled WGS sequence"/>
</dbReference>
<dbReference type="InterPro" id="IPR015943">
    <property type="entry name" value="WD40/YVTN_repeat-like_dom_sf"/>
</dbReference>
<evidence type="ECO:0000256" key="2">
    <source>
        <dbReference type="ARBA" id="ARBA00022737"/>
    </source>
</evidence>
<evidence type="ECO:0000313" key="5">
    <source>
        <dbReference type="EMBL" id="MCW7554447.1"/>
    </source>
</evidence>
<evidence type="ECO:0000256" key="3">
    <source>
        <dbReference type="SAM" id="MobiDB-lite"/>
    </source>
</evidence>
<reference evidence="5 6" key="1">
    <citation type="submission" date="2022-10" db="EMBL/GenBank/DDBJ databases">
        <title>High-quality genome sequences of two octocoral-associated bacteria, Endozoicomonas euniceicola EF212 and Endozoicomonas gorgoniicola PS125.</title>
        <authorList>
            <person name="Chiou Y.-J."/>
            <person name="Chen Y.-H."/>
        </authorList>
    </citation>
    <scope>NUCLEOTIDE SEQUENCE [LARGE SCALE GENOMIC DNA]</scope>
    <source>
        <strain evidence="5 6">PS125</strain>
    </source>
</reference>
<dbReference type="SMART" id="SM00320">
    <property type="entry name" value="WD40"/>
    <property type="match status" value="2"/>
</dbReference>
<keyword evidence="6" id="KW-1185">Reference proteome</keyword>
<protein>
    <submittedName>
        <fullName evidence="5">WD40 repeat domain-containing protein</fullName>
    </submittedName>
</protein>
<dbReference type="InterPro" id="IPR001680">
    <property type="entry name" value="WD40_rpt"/>
</dbReference>
<evidence type="ECO:0000313" key="6">
    <source>
        <dbReference type="Proteomes" id="UP001209854"/>
    </source>
</evidence>
<feature type="region of interest" description="Disordered" evidence="3">
    <location>
        <begin position="27"/>
        <end position="49"/>
    </location>
</feature>
<accession>A0ABT3MYI8</accession>
<dbReference type="Pfam" id="PF00400">
    <property type="entry name" value="WD40"/>
    <property type="match status" value="1"/>
</dbReference>
<keyword evidence="4" id="KW-0732">Signal</keyword>
<sequence>MKLLLTVSAAFLCCSFVTKNARAEAPASSNGLALPTDTPTQVQTQAPTRGADSQTYFYAPFHRTKKSSISYPYKNYPEYLPHRHVKGMAFTKDGKYLNTGVRAYVDKDNKFKYGGQYDTFDISRFSEPVEVNETKFSHGFNYDNQFSPDGRFLFSINQDGQVRIDNVEDMKKPQHVSTLAWPDGQASCLTISQDGKFMVVGGRNKIFRVYDISNPLKPLEQSKTEVGSVLFNVALSPDQKWVAFVGNGFRLKVYDLSDLTAPKLMITDKYPEDDNGTWTVDLTISPDSRWLAVAGYTFQHSILFYNMESPENPTLLSGVKEIKRPVSFVDISRDGKLMAMGTLGEGSGVTIFDVVNPDQPLQVDFVKAYESVYGGAFSPVKDELIVDLGREELELYEYRHHPDRLIRPDFTSFNCTSFGDEMGDSQNSFPAYVVKSLPIAVAIGSWTFAAGAILGYAARKCSEGSGSVKF</sequence>
<organism evidence="5 6">
    <name type="scientific">Endozoicomonas gorgoniicola</name>
    <dbReference type="NCBI Taxonomy" id="1234144"/>
    <lineage>
        <taxon>Bacteria</taxon>
        <taxon>Pseudomonadati</taxon>
        <taxon>Pseudomonadota</taxon>
        <taxon>Gammaproteobacteria</taxon>
        <taxon>Oceanospirillales</taxon>
        <taxon>Endozoicomonadaceae</taxon>
        <taxon>Endozoicomonas</taxon>
    </lineage>
</organism>
<keyword evidence="2" id="KW-0677">Repeat</keyword>
<feature type="chain" id="PRO_5046508138" evidence="4">
    <location>
        <begin position="24"/>
        <end position="470"/>
    </location>
</feature>
<dbReference type="InterPro" id="IPR050349">
    <property type="entry name" value="WD_LIS1/nudF_dynein_reg"/>
</dbReference>
<evidence type="ECO:0000256" key="1">
    <source>
        <dbReference type="ARBA" id="ARBA00022574"/>
    </source>
</evidence>
<dbReference type="RefSeq" id="WP_262564202.1">
    <property type="nucleotide sequence ID" value="NZ_JAPFCC010000001.1"/>
</dbReference>
<dbReference type="Gene3D" id="2.130.10.10">
    <property type="entry name" value="YVTN repeat-like/Quinoprotein amine dehydrogenase"/>
    <property type="match status" value="2"/>
</dbReference>
<gene>
    <name evidence="5" type="ORF">NX722_17825</name>
</gene>
<dbReference type="SUPFAM" id="SSF50978">
    <property type="entry name" value="WD40 repeat-like"/>
    <property type="match status" value="1"/>
</dbReference>